<dbReference type="HOGENOM" id="CLU_007076_0_0_1"/>
<dbReference type="OMA" id="DISKTHW"/>
<dbReference type="Proteomes" id="UP000007148">
    <property type="component" value="Unassembled WGS sequence"/>
</dbReference>
<evidence type="ECO:0000313" key="2">
    <source>
        <dbReference type="Proteomes" id="UP000007148"/>
    </source>
</evidence>
<dbReference type="EMBL" id="CAFZ01000312">
    <property type="protein sequence ID" value="CCA74434.1"/>
    <property type="molecule type" value="Genomic_DNA"/>
</dbReference>
<keyword evidence="2" id="KW-1185">Reference proteome</keyword>
<accession>G4TSZ1</accession>
<sequence>MEIELVHEREVEREVQRLISSDPAQHALHPDVLALATSGTLSANISRAFRHADVALAETTLQIPKGFPEVFTGLLFTDDFYHTITIPSFKTSGSMDQFIRPVEWIVTARTNDGARCLVVISPYEANALIHIFRESKRAALHIFSARSNLSLQSMEDLQRFSVPAVEQPIPRYLAISLNLFSGALYIRDKKTYDDICGLLRLKLEGLPTHLANPRIINSTGFVRTAAARRELGMPVMGFEESALPFFRKLITMRRYGKGFGPSHMGKLLYGKKLEDSDFL</sequence>
<proteinExistence type="predicted"/>
<gene>
    <name evidence="1" type="ORF">PIIN_08387</name>
</gene>
<name>G4TSZ1_SERID</name>
<dbReference type="OrthoDB" id="3182339at2759"/>
<dbReference type="eggNOG" id="ENOG502QUFK">
    <property type="taxonomic scope" value="Eukaryota"/>
</dbReference>
<organism evidence="1 2">
    <name type="scientific">Serendipita indica (strain DSM 11827)</name>
    <name type="common">Root endophyte fungus</name>
    <name type="synonym">Piriformospora indica</name>
    <dbReference type="NCBI Taxonomy" id="1109443"/>
    <lineage>
        <taxon>Eukaryota</taxon>
        <taxon>Fungi</taxon>
        <taxon>Dikarya</taxon>
        <taxon>Basidiomycota</taxon>
        <taxon>Agaricomycotina</taxon>
        <taxon>Agaricomycetes</taxon>
        <taxon>Sebacinales</taxon>
        <taxon>Serendipitaceae</taxon>
        <taxon>Serendipita</taxon>
    </lineage>
</organism>
<reference evidence="1 2" key="1">
    <citation type="journal article" date="2011" name="PLoS Pathog.">
        <title>Endophytic Life Strategies Decoded by Genome and Transcriptome Analyses of the Mutualistic Root Symbiont Piriformospora indica.</title>
        <authorList>
            <person name="Zuccaro A."/>
            <person name="Lahrmann U."/>
            <person name="Guldener U."/>
            <person name="Langen G."/>
            <person name="Pfiffi S."/>
            <person name="Biedenkopf D."/>
            <person name="Wong P."/>
            <person name="Samans B."/>
            <person name="Grimm C."/>
            <person name="Basiewicz M."/>
            <person name="Murat C."/>
            <person name="Martin F."/>
            <person name="Kogel K.H."/>
        </authorList>
    </citation>
    <scope>NUCLEOTIDE SEQUENCE [LARGE SCALE GENOMIC DNA]</scope>
    <source>
        <strain evidence="1 2">DSM 11827</strain>
    </source>
</reference>
<dbReference type="InParanoid" id="G4TSZ1"/>
<comment type="caution">
    <text evidence="1">The sequence shown here is derived from an EMBL/GenBank/DDBJ whole genome shotgun (WGS) entry which is preliminary data.</text>
</comment>
<dbReference type="AlphaFoldDB" id="G4TSZ1"/>
<protein>
    <submittedName>
        <fullName evidence="1">Uncharacterized protein</fullName>
    </submittedName>
</protein>
<evidence type="ECO:0000313" key="1">
    <source>
        <dbReference type="EMBL" id="CCA74434.1"/>
    </source>
</evidence>